<dbReference type="Proteomes" id="UP000664521">
    <property type="component" value="Unassembled WGS sequence"/>
</dbReference>
<dbReference type="OrthoDB" id="4062651at2759"/>
<dbReference type="PANTHER" id="PTHR24198:SF193">
    <property type="match status" value="1"/>
</dbReference>
<dbReference type="InterPro" id="IPR006597">
    <property type="entry name" value="Sel1-like"/>
</dbReference>
<dbReference type="InterPro" id="IPR011009">
    <property type="entry name" value="Kinase-like_dom_sf"/>
</dbReference>
<dbReference type="SMART" id="SM00248">
    <property type="entry name" value="ANK"/>
    <property type="match status" value="10"/>
</dbReference>
<evidence type="ECO:0000313" key="7">
    <source>
        <dbReference type="Proteomes" id="UP000664521"/>
    </source>
</evidence>
<feature type="compositionally biased region" description="Pro residues" evidence="4">
    <location>
        <begin position="24"/>
        <end position="33"/>
    </location>
</feature>
<dbReference type="SMART" id="SM00671">
    <property type="entry name" value="SEL1"/>
    <property type="match status" value="1"/>
</dbReference>
<evidence type="ECO:0000256" key="3">
    <source>
        <dbReference type="PROSITE-ProRule" id="PRU00023"/>
    </source>
</evidence>
<dbReference type="Pfam" id="PF13637">
    <property type="entry name" value="Ank_4"/>
    <property type="match status" value="1"/>
</dbReference>
<dbReference type="PROSITE" id="PS50297">
    <property type="entry name" value="ANK_REP_REGION"/>
    <property type="match status" value="2"/>
</dbReference>
<reference evidence="6" key="1">
    <citation type="submission" date="2021-03" db="EMBL/GenBank/DDBJ databases">
        <authorList>
            <person name="Tagirdzhanova G."/>
        </authorList>
    </citation>
    <scope>NUCLEOTIDE SEQUENCE</scope>
</reference>
<gene>
    <name evidence="6" type="ORF">HETSPECPRED_001858</name>
</gene>
<dbReference type="PROSITE" id="PS00108">
    <property type="entry name" value="PROTEIN_KINASE_ST"/>
    <property type="match status" value="1"/>
</dbReference>
<keyword evidence="1" id="KW-0677">Repeat</keyword>
<dbReference type="AlphaFoldDB" id="A0A8H3PEU0"/>
<feature type="repeat" description="ANK" evidence="3">
    <location>
        <begin position="716"/>
        <end position="752"/>
    </location>
</feature>
<dbReference type="Gene3D" id="1.25.40.20">
    <property type="entry name" value="Ankyrin repeat-containing domain"/>
    <property type="match status" value="4"/>
</dbReference>
<feature type="region of interest" description="Disordered" evidence="4">
    <location>
        <begin position="1"/>
        <end position="37"/>
    </location>
</feature>
<evidence type="ECO:0000256" key="2">
    <source>
        <dbReference type="ARBA" id="ARBA00023043"/>
    </source>
</evidence>
<dbReference type="Pfam" id="PF00069">
    <property type="entry name" value="Pkinase"/>
    <property type="match status" value="1"/>
</dbReference>
<comment type="caution">
    <text evidence="6">The sequence shown here is derived from an EMBL/GenBank/DDBJ whole genome shotgun (WGS) entry which is preliminary data.</text>
</comment>
<evidence type="ECO:0000313" key="6">
    <source>
        <dbReference type="EMBL" id="CAF9939691.1"/>
    </source>
</evidence>
<dbReference type="EMBL" id="CAJPDS010000136">
    <property type="protein sequence ID" value="CAF9939691.1"/>
    <property type="molecule type" value="Genomic_DNA"/>
</dbReference>
<dbReference type="Gene3D" id="1.10.510.10">
    <property type="entry name" value="Transferase(Phosphotransferase) domain 1"/>
    <property type="match status" value="1"/>
</dbReference>
<feature type="domain" description="Protein kinase" evidence="5">
    <location>
        <begin position="65"/>
        <end position="366"/>
    </location>
</feature>
<dbReference type="InterPro" id="IPR036770">
    <property type="entry name" value="Ankyrin_rpt-contain_sf"/>
</dbReference>
<dbReference type="Pfam" id="PF12796">
    <property type="entry name" value="Ank_2"/>
    <property type="match status" value="1"/>
</dbReference>
<feature type="repeat" description="ANK" evidence="3">
    <location>
        <begin position="647"/>
        <end position="679"/>
    </location>
</feature>
<organism evidence="6 7">
    <name type="scientific">Heterodermia speciosa</name>
    <dbReference type="NCBI Taxonomy" id="116794"/>
    <lineage>
        <taxon>Eukaryota</taxon>
        <taxon>Fungi</taxon>
        <taxon>Dikarya</taxon>
        <taxon>Ascomycota</taxon>
        <taxon>Pezizomycotina</taxon>
        <taxon>Lecanoromycetes</taxon>
        <taxon>OSLEUM clade</taxon>
        <taxon>Lecanoromycetidae</taxon>
        <taxon>Caliciales</taxon>
        <taxon>Physciaceae</taxon>
        <taxon>Heterodermia</taxon>
    </lineage>
</organism>
<dbReference type="SMART" id="SM00220">
    <property type="entry name" value="S_TKc"/>
    <property type="match status" value="1"/>
</dbReference>
<evidence type="ECO:0000256" key="1">
    <source>
        <dbReference type="ARBA" id="ARBA00022737"/>
    </source>
</evidence>
<evidence type="ECO:0000256" key="4">
    <source>
        <dbReference type="SAM" id="MobiDB-lite"/>
    </source>
</evidence>
<accession>A0A8H3PEU0</accession>
<dbReference type="SUPFAM" id="SSF48403">
    <property type="entry name" value="Ankyrin repeat"/>
    <property type="match status" value="2"/>
</dbReference>
<protein>
    <recommendedName>
        <fullName evidence="5">Protein kinase domain-containing protein</fullName>
    </recommendedName>
</protein>
<dbReference type="GO" id="GO:0004672">
    <property type="term" value="F:protein kinase activity"/>
    <property type="evidence" value="ECO:0007669"/>
    <property type="project" value="InterPro"/>
</dbReference>
<sequence>MERQNQIVIRRRLALPEEDEQEDPPPSPTPLGAPGPQVDGISSLVALALDNHLPLLADGFIDNPSAITVRAGGGGFATVNVSRLAVDLTGQKYSFYDEAHLQFRSNRAAGKKLAVKIAAMADEDDDSKVPMESLAKEIRILSHETLRSHANIVDVVALGWSGTIHDDPMIGSRFPVLLMEYADCGTLDDFFRLEGITFDWRLKVSIAYDIAQGLEALDDACVIHGDLKLANILLFRTGTDTFTAKLCDLGSAMTPVDLPEGAVLRQTVFTPPWNAPESLKDLDVDDAYKIDIYSYGLLLCRIFLHGSDPFQMKYQTIQSTTPESLRTAIQEWKDNDCVVDICSFAIRNLDVDRYTNQQLETLNSLFGMTVRTDVASRVDEYVTIKALLRPELADEDSEQRGNFSWEAISHETLPRLFSNGLVESVPKRKMDKCWASMLPPNIAFAIVEDLRNIASIDVSDSASDGIRERASAAAYELSMCHIQGFGCKMSYDQAGQFLIKSAAMGNRRAQNDISRVLGALGVDMPPLVKDSLLQWTVANAISGSPSAMEDLYQIDSSALAKVKRSLRTNLSPFGVDIFGDDFRTEFDLQDPSAFMDQIGHTNGMVDIGDDFEEGITWLHYAAANGASRVAGMLLESPGCNVDCSTVDGYTPLWIACAAGHYHVAEVLIQKGADVKAVSKTGQTCLHHLQAFEPDLIEKIAPMLIVAGADLVAKDFNGETPLASAVLKKQGPEAIPAVRWLIHNGADPTAVTSRGYSCVDLAVMNLDPPLLATLLSSAVFGGENAVASSASTRAKALKKLFKTTKYHRFRHGSSLRRSKTKEVLELLLIPDDIFVAYAKDSSDSRSPLHDACIWGCTDLIEPLLSYDAMNIDCFSEETEESGASRLPLFEALKLSHKELVQTLINQGGADVTLQDSACRNILHFTVEYAPDLFNWILSCLVKRGCDVQQFVNAGTRQQGFTPLDMAVRAERFDIADALIGFGAQYRDFSRTGEAGERYNTLGICGGSRAQMSYFLDKPSDDRSHDLVVCSNGFTLFHLTAASFDNALLERDLSPADNIDFLLRYYASPADANRIDHQGNTPLHIAAFSGNTSVAETLLELTETDPNARNEFGRTALDLLEHRKRSVGQDMKELQLVDDLEKRNWKDRNQRMETLLKNNGAVASAHLEAISDSRM</sequence>
<dbReference type="PROSITE" id="PS50011">
    <property type="entry name" value="PROTEIN_KINASE_DOM"/>
    <property type="match status" value="1"/>
</dbReference>
<dbReference type="SUPFAM" id="SSF56112">
    <property type="entry name" value="Protein kinase-like (PK-like)"/>
    <property type="match status" value="1"/>
</dbReference>
<feature type="repeat" description="ANK" evidence="3">
    <location>
        <begin position="957"/>
        <end position="989"/>
    </location>
</feature>
<feature type="repeat" description="ANK" evidence="3">
    <location>
        <begin position="1076"/>
        <end position="1098"/>
    </location>
</feature>
<dbReference type="PROSITE" id="PS50088">
    <property type="entry name" value="ANK_REPEAT"/>
    <property type="match status" value="4"/>
</dbReference>
<dbReference type="InterPro" id="IPR008271">
    <property type="entry name" value="Ser/Thr_kinase_AS"/>
</dbReference>
<evidence type="ECO:0000259" key="5">
    <source>
        <dbReference type="PROSITE" id="PS50011"/>
    </source>
</evidence>
<dbReference type="PANTHER" id="PTHR24198">
    <property type="entry name" value="ANKYRIN REPEAT AND PROTEIN KINASE DOMAIN-CONTAINING PROTEIN"/>
    <property type="match status" value="1"/>
</dbReference>
<keyword evidence="7" id="KW-1185">Reference proteome</keyword>
<dbReference type="GO" id="GO:0005524">
    <property type="term" value="F:ATP binding"/>
    <property type="evidence" value="ECO:0007669"/>
    <property type="project" value="InterPro"/>
</dbReference>
<keyword evidence="2 3" id="KW-0040">ANK repeat</keyword>
<dbReference type="InterPro" id="IPR000719">
    <property type="entry name" value="Prot_kinase_dom"/>
</dbReference>
<name>A0A8H3PEU0_9LECA</name>
<dbReference type="InterPro" id="IPR002110">
    <property type="entry name" value="Ankyrin_rpt"/>
</dbReference>
<proteinExistence type="predicted"/>